<feature type="chain" id="PRO_5004901107" evidence="2">
    <location>
        <begin position="29"/>
        <end position="766"/>
    </location>
</feature>
<feature type="region of interest" description="Disordered" evidence="1">
    <location>
        <begin position="727"/>
        <end position="766"/>
    </location>
</feature>
<reference evidence="3 4" key="1">
    <citation type="journal article" date="2014" name="Mol. Plant">
        <title>Chromosome Scale Genome Assembly and Transcriptome Profiling of Nannochloropsis gaditana in Nitrogen Depletion.</title>
        <authorList>
            <person name="Corteggiani Carpinelli E."/>
            <person name="Telatin A."/>
            <person name="Vitulo N."/>
            <person name="Forcato C."/>
            <person name="D'Angelo M."/>
            <person name="Schiavon R."/>
            <person name="Vezzi A."/>
            <person name="Giacometti G.M."/>
            <person name="Morosinotto T."/>
            <person name="Valle G."/>
        </authorList>
    </citation>
    <scope>NUCLEOTIDE SEQUENCE [LARGE SCALE GENOMIC DNA]</scope>
    <source>
        <strain evidence="3 4">B-31</strain>
    </source>
</reference>
<comment type="caution">
    <text evidence="3">The sequence shown here is derived from an EMBL/GenBank/DDBJ whole genome shotgun (WGS) entry which is preliminary data.</text>
</comment>
<dbReference type="InterPro" id="IPR031610">
    <property type="entry name" value="TIC110"/>
</dbReference>
<dbReference type="GO" id="GO:0045037">
    <property type="term" value="P:protein import into chloroplast stroma"/>
    <property type="evidence" value="ECO:0007669"/>
    <property type="project" value="TreeGrafter"/>
</dbReference>
<dbReference type="AlphaFoldDB" id="W7TQB5"/>
<feature type="region of interest" description="Disordered" evidence="1">
    <location>
        <begin position="42"/>
        <end position="71"/>
    </location>
</feature>
<evidence type="ECO:0000256" key="1">
    <source>
        <dbReference type="SAM" id="MobiDB-lite"/>
    </source>
</evidence>
<feature type="signal peptide" evidence="2">
    <location>
        <begin position="1"/>
        <end position="28"/>
    </location>
</feature>
<organism evidence="3 4">
    <name type="scientific">Nannochloropsis gaditana</name>
    <dbReference type="NCBI Taxonomy" id="72520"/>
    <lineage>
        <taxon>Eukaryota</taxon>
        <taxon>Sar</taxon>
        <taxon>Stramenopiles</taxon>
        <taxon>Ochrophyta</taxon>
        <taxon>Eustigmatophyceae</taxon>
        <taxon>Eustigmatales</taxon>
        <taxon>Monodopsidaceae</taxon>
        <taxon>Nannochloropsis</taxon>
    </lineage>
</organism>
<evidence type="ECO:0000256" key="2">
    <source>
        <dbReference type="SAM" id="SignalP"/>
    </source>
</evidence>
<dbReference type="OrthoDB" id="191196at2759"/>
<dbReference type="PANTHER" id="PTHR34935:SF3">
    <property type="entry name" value="PROTEIN TIC110, CHLOROPLASTIC"/>
    <property type="match status" value="1"/>
</dbReference>
<dbReference type="Proteomes" id="UP000019335">
    <property type="component" value="Unassembled WGS sequence"/>
</dbReference>
<feature type="compositionally biased region" description="Low complexity" evidence="1">
    <location>
        <begin position="42"/>
        <end position="56"/>
    </location>
</feature>
<dbReference type="PANTHER" id="PTHR34935">
    <property type="entry name" value="PROTEIN TIC110, CHLOROPLASTIC"/>
    <property type="match status" value="1"/>
</dbReference>
<proteinExistence type="predicted"/>
<accession>W7TQB5</accession>
<sequence length="766" mass="84351">MRRQRRQGCSMAFVCILLVISLIGGSEAFIVPGSRIRPIPSIPSFSSPASSSSRRSFQPPTTALSSPSRRFPSFASRRLGGRSLTMLKEPQGSDAFARVVEKEGKLSPLAKLHSGPAQILKVTTVPLAAVGGFLATPKGAGGMFRVFGGLVGGLVLKEVNSKLRTMRQAGAEVAVARLLLDYESDIASLTPSAVKAVTAKYDVNYAEHLEIMRTLYTSFLVAMLQWPQVRMQEPASLMDLSAALGLDSSTIGDAHCAAAEEVARMLAEVPLEEREEAWEQGMVGKLLFLSDRLYAQLEEEETREYELGRVTEVLGLTPKEGEERVRSLVLPYYTNIVQNGVTALRTGEAQGGPRDGPTLLEWRQSLGVSETQANGLHAQVFAEEVTRCLEAGQGRIRDGDMERLSSLRKFLGITSLDAERVLEGVTAPMLRQAIVEMLTRLTSTPSDTWPEVLGHVRQRQKELHMVDSALVFHIKDVYRERLKGLVQQANDAALPLETAATAAALGEAGGPPGLAETASKLCKSVGAAMLLMRLMREFLEVNKLEDVMDEDLFHLSFLGLLPGEMTQREREITFRQYVAAVVEAKLVDDEGGNINALGVFLEMDPAYVRYTLKSLVGPIYEEKVREFVVEKEAMTEANQAVLLQLVRDFHVEEADMQRIGLKYYGEKARGFWEKKQEFSEGELGELASLKSFLLLSDRDVDQIHEPLARDAFLQAVQADFARQKKAAEADLTAAPSAPPPPRRVSRPWPGVWVSPRTPATTYWARP</sequence>
<name>W7TQB5_9STRA</name>
<evidence type="ECO:0000313" key="4">
    <source>
        <dbReference type="Proteomes" id="UP000019335"/>
    </source>
</evidence>
<dbReference type="EMBL" id="AZIL01002141">
    <property type="protein sequence ID" value="EWM22576.1"/>
    <property type="molecule type" value="Genomic_DNA"/>
</dbReference>
<keyword evidence="4" id="KW-1185">Reference proteome</keyword>
<evidence type="ECO:0000313" key="3">
    <source>
        <dbReference type="EMBL" id="EWM22576.1"/>
    </source>
</evidence>
<keyword evidence="2" id="KW-0732">Signal</keyword>
<gene>
    <name evidence="3" type="ORF">Naga_100893g2</name>
</gene>
<protein>
    <submittedName>
        <fullName evidence="3">Uncharacterized protein</fullName>
    </submittedName>
</protein>
<dbReference type="GO" id="GO:0061927">
    <property type="term" value="C:TOC-TIC supercomplex I"/>
    <property type="evidence" value="ECO:0007669"/>
    <property type="project" value="TreeGrafter"/>
</dbReference>